<organism evidence="1 2">
    <name type="scientific">Burkholderia ambifaria MEX-5</name>
    <dbReference type="NCBI Taxonomy" id="396597"/>
    <lineage>
        <taxon>Bacteria</taxon>
        <taxon>Pseudomonadati</taxon>
        <taxon>Pseudomonadota</taxon>
        <taxon>Betaproteobacteria</taxon>
        <taxon>Burkholderiales</taxon>
        <taxon>Burkholderiaceae</taxon>
        <taxon>Burkholderia</taxon>
        <taxon>Burkholderia cepacia complex</taxon>
    </lineage>
</organism>
<reference evidence="1 2" key="1">
    <citation type="submission" date="2008-03" db="EMBL/GenBank/DDBJ databases">
        <title>Sequencing of the draft genome and assembly of Burkholderia ambifaria MEX-5.</title>
        <authorList>
            <consortium name="US DOE Joint Genome Institute (JGI-PGF)"/>
            <person name="Copeland A."/>
            <person name="Lucas S."/>
            <person name="Lapidus A."/>
            <person name="Glavina del Rio T."/>
            <person name="Dalin E."/>
            <person name="Tice H."/>
            <person name="Bruce D."/>
            <person name="Goodwin L."/>
            <person name="Pitluck S."/>
            <person name="Larimer F."/>
            <person name="Land M.L."/>
            <person name="Hauser L."/>
            <person name="Tiedje J."/>
            <person name="Richardson P."/>
        </authorList>
    </citation>
    <scope>NUCLEOTIDE SEQUENCE [LARGE SCALE GENOMIC DNA]</scope>
    <source>
        <strain evidence="1 2">MEX-5</strain>
    </source>
</reference>
<proteinExistence type="predicted"/>
<dbReference type="PATRIC" id="fig|396597.7.peg.6321"/>
<protein>
    <submittedName>
        <fullName evidence="1">Uncharacterized protein</fullName>
    </submittedName>
</protein>
<evidence type="ECO:0000313" key="1">
    <source>
        <dbReference type="EMBL" id="EDT42322.1"/>
    </source>
</evidence>
<accession>B1T275</accession>
<dbReference type="AlphaFoldDB" id="B1T275"/>
<evidence type="ECO:0000313" key="2">
    <source>
        <dbReference type="Proteomes" id="UP000004814"/>
    </source>
</evidence>
<gene>
    <name evidence="1" type="ORF">BamMEX5DRAFT_1891</name>
</gene>
<comment type="caution">
    <text evidence="1">The sequence shown here is derived from an EMBL/GenBank/DDBJ whole genome shotgun (WGS) entry which is preliminary data.</text>
</comment>
<name>B1T275_9BURK</name>
<dbReference type="EMBL" id="ABLK01000043">
    <property type="protein sequence ID" value="EDT42322.1"/>
    <property type="molecule type" value="Genomic_DNA"/>
</dbReference>
<dbReference type="Proteomes" id="UP000004814">
    <property type="component" value="Unassembled WGS sequence"/>
</dbReference>
<sequence>MIYVMRIVCNCGKPFTASANFRFSCVNEGYIDAPVLPGLKLARCRLEP</sequence>